<reference evidence="1" key="2">
    <citation type="submission" date="2016-06" db="EMBL/GenBank/DDBJ databases">
        <title>The genome of a short-lived fish provides insights into sex chromosome evolution and the genetic control of aging.</title>
        <authorList>
            <person name="Reichwald K."/>
            <person name="Felder M."/>
            <person name="Petzold A."/>
            <person name="Koch P."/>
            <person name="Groth M."/>
            <person name="Platzer M."/>
        </authorList>
    </citation>
    <scope>NUCLEOTIDE SEQUENCE</scope>
    <source>
        <tissue evidence="1">Brain</tissue>
    </source>
</reference>
<protein>
    <submittedName>
        <fullName evidence="1">ATPase, class I, type 8B, member 5a</fullName>
    </submittedName>
</protein>
<dbReference type="AlphaFoldDB" id="A0A1A8VDW4"/>
<reference evidence="1" key="1">
    <citation type="submission" date="2016-05" db="EMBL/GenBank/DDBJ databases">
        <authorList>
            <person name="Lavstsen T."/>
            <person name="Jespersen J.S."/>
        </authorList>
    </citation>
    <scope>NUCLEOTIDE SEQUENCE</scope>
    <source>
        <tissue evidence="1">Brain</tissue>
    </source>
</reference>
<dbReference type="EMBL" id="HAEJ01017290">
    <property type="protein sequence ID" value="SBS57747.1"/>
    <property type="molecule type" value="Transcribed_RNA"/>
</dbReference>
<accession>A0A1A8VDW4</accession>
<name>A0A1A8VDW4_NOTFU</name>
<proteinExistence type="predicted"/>
<feature type="non-terminal residue" evidence="1">
    <location>
        <position position="37"/>
    </location>
</feature>
<sequence>WDGRPVTAQRDALRTLRFQMWRGPRCRCSGPSRTLLS</sequence>
<feature type="non-terminal residue" evidence="1">
    <location>
        <position position="1"/>
    </location>
</feature>
<gene>
    <name evidence="1" type="primary">ATP8B5A</name>
</gene>
<evidence type="ECO:0000313" key="1">
    <source>
        <dbReference type="EMBL" id="SBS57747.1"/>
    </source>
</evidence>
<organism evidence="1">
    <name type="scientific">Nothobranchius furzeri</name>
    <name type="common">Turquoise killifish</name>
    <dbReference type="NCBI Taxonomy" id="105023"/>
    <lineage>
        <taxon>Eukaryota</taxon>
        <taxon>Metazoa</taxon>
        <taxon>Chordata</taxon>
        <taxon>Craniata</taxon>
        <taxon>Vertebrata</taxon>
        <taxon>Euteleostomi</taxon>
        <taxon>Actinopterygii</taxon>
        <taxon>Neopterygii</taxon>
        <taxon>Teleostei</taxon>
        <taxon>Neoteleostei</taxon>
        <taxon>Acanthomorphata</taxon>
        <taxon>Ovalentaria</taxon>
        <taxon>Atherinomorphae</taxon>
        <taxon>Cyprinodontiformes</taxon>
        <taxon>Nothobranchiidae</taxon>
        <taxon>Nothobranchius</taxon>
    </lineage>
</organism>